<comment type="subcellular location">
    <subcellularLocation>
        <location evidence="1">Membrane</location>
        <topology evidence="1">Single-pass membrane protein</topology>
    </subcellularLocation>
</comment>
<dbReference type="Proteomes" id="UP000886885">
    <property type="component" value="Chromosome 2A"/>
</dbReference>
<gene>
    <name evidence="9" type="ORF">POTOM_007132</name>
</gene>
<evidence type="ECO:0000256" key="5">
    <source>
        <dbReference type="ARBA" id="ARBA00022692"/>
    </source>
</evidence>
<keyword evidence="5" id="KW-0812">Transmembrane</keyword>
<dbReference type="PANTHER" id="PTHR21461:SF69">
    <property type="entry name" value="GLYCOSYLTRANSFERASE FAMILY 92 PROTEIN"/>
    <property type="match status" value="1"/>
</dbReference>
<accession>A0A8X8AJG2</accession>
<dbReference type="EMBL" id="JAAWWB010000003">
    <property type="protein sequence ID" value="KAG6785568.1"/>
    <property type="molecule type" value="Genomic_DNA"/>
</dbReference>
<organism evidence="9 10">
    <name type="scientific">Populus tomentosa</name>
    <name type="common">Chinese white poplar</name>
    <dbReference type="NCBI Taxonomy" id="118781"/>
    <lineage>
        <taxon>Eukaryota</taxon>
        <taxon>Viridiplantae</taxon>
        <taxon>Streptophyta</taxon>
        <taxon>Embryophyta</taxon>
        <taxon>Tracheophyta</taxon>
        <taxon>Spermatophyta</taxon>
        <taxon>Magnoliopsida</taxon>
        <taxon>eudicotyledons</taxon>
        <taxon>Gunneridae</taxon>
        <taxon>Pentapetalae</taxon>
        <taxon>rosids</taxon>
        <taxon>fabids</taxon>
        <taxon>Malpighiales</taxon>
        <taxon>Salicaceae</taxon>
        <taxon>Saliceae</taxon>
        <taxon>Populus</taxon>
    </lineage>
</organism>
<keyword evidence="10" id="KW-1185">Reference proteome</keyword>
<evidence type="ECO:0000256" key="7">
    <source>
        <dbReference type="ARBA" id="ARBA00023136"/>
    </source>
</evidence>
<keyword evidence="4 8" id="KW-0808">Transferase</keyword>
<keyword evidence="6" id="KW-1133">Transmembrane helix</keyword>
<dbReference type="PANTHER" id="PTHR21461">
    <property type="entry name" value="GLYCOSYLTRANSFERASE FAMILY 92 PROTEIN"/>
    <property type="match status" value="1"/>
</dbReference>
<name>A0A8X8AJG2_POPTO</name>
<keyword evidence="7" id="KW-0472">Membrane</keyword>
<comment type="caution">
    <text evidence="9">The sequence shown here is derived from an EMBL/GenBank/DDBJ whole genome shotgun (WGS) entry which is preliminary data.</text>
</comment>
<proteinExistence type="inferred from homology"/>
<dbReference type="OrthoDB" id="1742716at2759"/>
<evidence type="ECO:0000313" key="9">
    <source>
        <dbReference type="EMBL" id="KAG6785568.1"/>
    </source>
</evidence>
<evidence type="ECO:0000256" key="2">
    <source>
        <dbReference type="ARBA" id="ARBA00007647"/>
    </source>
</evidence>
<dbReference type="GO" id="GO:0005737">
    <property type="term" value="C:cytoplasm"/>
    <property type="evidence" value="ECO:0007669"/>
    <property type="project" value="TreeGrafter"/>
</dbReference>
<dbReference type="GO" id="GO:0016020">
    <property type="term" value="C:membrane"/>
    <property type="evidence" value="ECO:0007669"/>
    <property type="project" value="UniProtKB-SubCell"/>
</dbReference>
<evidence type="ECO:0000256" key="3">
    <source>
        <dbReference type="ARBA" id="ARBA00022676"/>
    </source>
</evidence>
<dbReference type="InterPro" id="IPR008166">
    <property type="entry name" value="Glyco_transf_92"/>
</dbReference>
<dbReference type="AlphaFoldDB" id="A0A8X8AJG2"/>
<evidence type="ECO:0000256" key="1">
    <source>
        <dbReference type="ARBA" id="ARBA00004167"/>
    </source>
</evidence>
<sequence>MVFDVAKFLREWVVYHSKIGVEKFVLYDNDSDDDLMKVIKELNQEGYSIERTPGLGFEAAEPAGWENMFCEHEDKRLKLLTQRWLRKKTMTGYFQVSDNIQM</sequence>
<evidence type="ECO:0000256" key="8">
    <source>
        <dbReference type="RuleBase" id="RU366017"/>
    </source>
</evidence>
<keyword evidence="3 8" id="KW-0328">Glycosyltransferase</keyword>
<protein>
    <recommendedName>
        <fullName evidence="8">Glycosyltransferase family 92 protein</fullName>
        <ecNumber evidence="8">2.4.1.-</ecNumber>
    </recommendedName>
</protein>
<dbReference type="GO" id="GO:0016757">
    <property type="term" value="F:glycosyltransferase activity"/>
    <property type="evidence" value="ECO:0007669"/>
    <property type="project" value="UniProtKB-UniRule"/>
</dbReference>
<reference evidence="9" key="1">
    <citation type="journal article" date="2020" name="bioRxiv">
        <title>Hybrid origin of Populus tomentosa Carr. identified through genome sequencing and phylogenomic analysis.</title>
        <authorList>
            <person name="An X."/>
            <person name="Gao K."/>
            <person name="Chen Z."/>
            <person name="Li J."/>
            <person name="Yang X."/>
            <person name="Yang X."/>
            <person name="Zhou J."/>
            <person name="Guo T."/>
            <person name="Zhao T."/>
            <person name="Huang S."/>
            <person name="Miao D."/>
            <person name="Khan W.U."/>
            <person name="Rao P."/>
            <person name="Ye M."/>
            <person name="Lei B."/>
            <person name="Liao W."/>
            <person name="Wang J."/>
            <person name="Ji L."/>
            <person name="Li Y."/>
            <person name="Guo B."/>
            <person name="Mustafa N.S."/>
            <person name="Li S."/>
            <person name="Yun Q."/>
            <person name="Keller S.R."/>
            <person name="Mao J."/>
            <person name="Zhang R."/>
            <person name="Strauss S.H."/>
        </authorList>
    </citation>
    <scope>NUCLEOTIDE SEQUENCE</scope>
    <source>
        <strain evidence="9">GM15</strain>
        <tissue evidence="9">Leaf</tissue>
    </source>
</reference>
<evidence type="ECO:0000256" key="4">
    <source>
        <dbReference type="ARBA" id="ARBA00022679"/>
    </source>
</evidence>
<evidence type="ECO:0000256" key="6">
    <source>
        <dbReference type="ARBA" id="ARBA00022989"/>
    </source>
</evidence>
<comment type="similarity">
    <text evidence="2 8">Belongs to the glycosyltransferase 92 family.</text>
</comment>
<evidence type="ECO:0000313" key="10">
    <source>
        <dbReference type="Proteomes" id="UP000886885"/>
    </source>
</evidence>
<dbReference type="EC" id="2.4.1.-" evidence="8"/>
<dbReference type="Pfam" id="PF01697">
    <property type="entry name" value="Glyco_transf_92"/>
    <property type="match status" value="1"/>
</dbReference>